<organism evidence="9 10">
    <name type="scientific">Lacinutrix neustonica</name>
    <dbReference type="NCBI Taxonomy" id="2980107"/>
    <lineage>
        <taxon>Bacteria</taxon>
        <taxon>Pseudomonadati</taxon>
        <taxon>Bacteroidota</taxon>
        <taxon>Flavobacteriia</taxon>
        <taxon>Flavobacteriales</taxon>
        <taxon>Flavobacteriaceae</taxon>
        <taxon>Lacinutrix</taxon>
    </lineage>
</organism>
<gene>
    <name evidence="9" type="ORF">N7U66_03080</name>
</gene>
<evidence type="ECO:0000313" key="10">
    <source>
        <dbReference type="Proteomes" id="UP001164705"/>
    </source>
</evidence>
<proteinExistence type="inferred from homology"/>
<name>A0A9E8MXI5_9FLAO</name>
<feature type="transmembrane region" description="Helical" evidence="7">
    <location>
        <begin position="16"/>
        <end position="37"/>
    </location>
</feature>
<keyword evidence="10" id="KW-1185">Reference proteome</keyword>
<dbReference type="Pfam" id="PF01618">
    <property type="entry name" value="MotA_ExbB"/>
    <property type="match status" value="1"/>
</dbReference>
<keyword evidence="6" id="KW-0653">Protein transport</keyword>
<reference evidence="9" key="1">
    <citation type="submission" date="2022-11" db="EMBL/GenBank/DDBJ databases">
        <title>Lacinutrix neustonica HL-RS19T sp. nov., isolated from the surface microlayer sample of brackish Lake Shihwa.</title>
        <authorList>
            <person name="Choi J.Y."/>
            <person name="Hwang C.Y."/>
        </authorList>
    </citation>
    <scope>NUCLEOTIDE SEQUENCE</scope>
    <source>
        <strain evidence="9">HL-RS19</strain>
    </source>
</reference>
<evidence type="ECO:0000256" key="5">
    <source>
        <dbReference type="ARBA" id="ARBA00023136"/>
    </source>
</evidence>
<evidence type="ECO:0000256" key="7">
    <source>
        <dbReference type="SAM" id="Phobius"/>
    </source>
</evidence>
<dbReference type="GO" id="GO:0015031">
    <property type="term" value="P:protein transport"/>
    <property type="evidence" value="ECO:0007669"/>
    <property type="project" value="UniProtKB-KW"/>
</dbReference>
<keyword evidence="4 7" id="KW-1133">Transmembrane helix</keyword>
<dbReference type="AlphaFoldDB" id="A0A9E8MXI5"/>
<evidence type="ECO:0000256" key="4">
    <source>
        <dbReference type="ARBA" id="ARBA00022989"/>
    </source>
</evidence>
<evidence type="ECO:0000313" key="9">
    <source>
        <dbReference type="EMBL" id="WAC02679.1"/>
    </source>
</evidence>
<dbReference type="Proteomes" id="UP001164705">
    <property type="component" value="Chromosome"/>
</dbReference>
<keyword evidence="6" id="KW-0813">Transport</keyword>
<evidence type="ECO:0000256" key="3">
    <source>
        <dbReference type="ARBA" id="ARBA00022692"/>
    </source>
</evidence>
<keyword evidence="3 7" id="KW-0812">Transmembrane</keyword>
<keyword evidence="5 7" id="KW-0472">Membrane</keyword>
<evidence type="ECO:0000256" key="1">
    <source>
        <dbReference type="ARBA" id="ARBA00004651"/>
    </source>
</evidence>
<evidence type="ECO:0000256" key="2">
    <source>
        <dbReference type="ARBA" id="ARBA00022475"/>
    </source>
</evidence>
<comment type="subcellular location">
    <subcellularLocation>
        <location evidence="1">Cell membrane</location>
        <topology evidence="1">Multi-pass membrane protein</topology>
    </subcellularLocation>
    <subcellularLocation>
        <location evidence="6">Membrane</location>
        <topology evidence="6">Multi-pass membrane protein</topology>
    </subcellularLocation>
</comment>
<feature type="transmembrane region" description="Helical" evidence="7">
    <location>
        <begin position="96"/>
        <end position="118"/>
    </location>
</feature>
<feature type="domain" description="MotA/TolQ/ExbB proton channel" evidence="8">
    <location>
        <begin position="62"/>
        <end position="110"/>
    </location>
</feature>
<feature type="transmembrane region" description="Helical" evidence="7">
    <location>
        <begin position="58"/>
        <end position="76"/>
    </location>
</feature>
<comment type="similarity">
    <text evidence="6">Belongs to the exbB/tolQ family.</text>
</comment>
<keyword evidence="2" id="KW-1003">Cell membrane</keyword>
<sequence>MNVLLVSNRFVEGGPLFMSLILVSLLLSVFFIIKGFLNVKKDEAVSIKMISLATDASLLGLTLGFLGSVLGLIQAFDVIQSIANIDSRVLAGGLKVSLLTATFGLFTFVISRIGILILRGILKE</sequence>
<accession>A0A9E8MXI5</accession>
<evidence type="ECO:0000259" key="8">
    <source>
        <dbReference type="Pfam" id="PF01618"/>
    </source>
</evidence>
<dbReference type="EMBL" id="CP113088">
    <property type="protein sequence ID" value="WAC02679.1"/>
    <property type="molecule type" value="Genomic_DNA"/>
</dbReference>
<dbReference type="GO" id="GO:0005886">
    <property type="term" value="C:plasma membrane"/>
    <property type="evidence" value="ECO:0007669"/>
    <property type="project" value="UniProtKB-SubCell"/>
</dbReference>
<evidence type="ECO:0000256" key="6">
    <source>
        <dbReference type="RuleBase" id="RU004057"/>
    </source>
</evidence>
<protein>
    <submittedName>
        <fullName evidence="9">MotA/TolQ/ExbB proton channel family protein</fullName>
    </submittedName>
</protein>
<dbReference type="KEGG" id="lnu:N7U66_03080"/>
<dbReference type="InterPro" id="IPR002898">
    <property type="entry name" value="MotA_ExbB_proton_chnl"/>
</dbReference>
<dbReference type="RefSeq" id="WP_267677277.1">
    <property type="nucleotide sequence ID" value="NZ_CP113088.1"/>
</dbReference>